<keyword evidence="3 7" id="KW-0812">Transmembrane</keyword>
<proteinExistence type="predicted"/>
<keyword evidence="5 7" id="KW-0472">Membrane</keyword>
<sequence>MAMELISSLEEVSKDEDAGLHGSGDDGNSIQQEPESELLEPLPEDETETFWNFDDGDLAQDDNASSRFSWLGSSLKWIWILFRLAWKHSMRHPVMLLLGIITLTLIVFVMTFISAASSLAPGILTELVETEQGQTDLILDPRFTEDGREYLNYTRASEIWNRMGFETSAARYNFQARVLGVGNSGGLSSRVVAFDTSQEEVAGIGEWRLPRIQDNSCYISSSLAIATGLEVGDSITMIADFSELVRKVTGEQPRRAVLRTELRIENVLSDFKKKFPSDSSMQPGVMIELDSFQRILRSQIVGLRGSEQAGMSDFKIRDFATNAYLQIPSPREEYLHPDNVVVRERVISALRWPTYGVDFRQLNAALPILDALDEFNLISLFLSLLVNVAMVVFLVLAWVILYSLFGYTVETRSYEVGVMRVVGLRKIGVVELVWAQVLLVALPSWAIGLLLGQGVYYAAILFLQQSIGVRSGYALPGGAIAVACVLGLVVPFAAAILPVRRAISQAPAEAFAAQNRGNAPTAQTVQITRQNSRLPPALLSVCIITVVLGFMMYYLFPLALVSLNITLLLVVFMFLLLAMLMGFSLLFTSLDRVFSWITFWVCFWWHREIVKRLTMTNFVSHRSQNRKVFLMYNLTIALVIYLDVIARSQIQYLNASNEKAFGADLNLGSENRFACCRDTVEAAVAESPFVESFTWKTADMDGGRVMNLGKSFISGVRVYGVLPNFNRATFAVYTTFWSFFVGGSSWDEYLYTAQGSQVGALQQNDYDQLGLSESSALVFDNRVPTTPLTRLRPSATFNSLAGFEENRWSGTQPFVVSVPTFIRMSRGAFPDMANVPMESLIIRTKAGLGGKEYAELKKQILETTSSLPGAYYLDEVVESQKQVEDVSKVIEFGFICINVLAMVICSFSLITAMYANYFEHAKEIATLRALGYGSRGLFNVTFAESGCILVPASLLGIVAGWTVAITQSSQNGYFADLPPPIIFPWQAIVVVLVLTISSATVAALLVCLRGRKQIAQTLRQIA</sequence>
<gene>
    <name evidence="9" type="ORF">NDN08_006898</name>
</gene>
<dbReference type="Proteomes" id="UP001157974">
    <property type="component" value="Unassembled WGS sequence"/>
</dbReference>
<dbReference type="Pfam" id="PF02687">
    <property type="entry name" value="FtsX"/>
    <property type="match status" value="2"/>
</dbReference>
<name>A0AAV8UIW5_9RHOD</name>
<feature type="transmembrane region" description="Helical" evidence="7">
    <location>
        <begin position="417"/>
        <end position="439"/>
    </location>
</feature>
<dbReference type="EMBL" id="JAMWBK010000009">
    <property type="protein sequence ID" value="KAJ8902495.1"/>
    <property type="molecule type" value="Genomic_DNA"/>
</dbReference>
<keyword evidence="2" id="KW-1003">Cell membrane</keyword>
<feature type="transmembrane region" description="Helical" evidence="7">
    <location>
        <begin position="377"/>
        <end position="405"/>
    </location>
</feature>
<evidence type="ECO:0000256" key="7">
    <source>
        <dbReference type="SAM" id="Phobius"/>
    </source>
</evidence>
<keyword evidence="4 7" id="KW-1133">Transmembrane helix</keyword>
<organism evidence="9 10">
    <name type="scientific">Rhodosorus marinus</name>
    <dbReference type="NCBI Taxonomy" id="101924"/>
    <lineage>
        <taxon>Eukaryota</taxon>
        <taxon>Rhodophyta</taxon>
        <taxon>Stylonematophyceae</taxon>
        <taxon>Stylonematales</taxon>
        <taxon>Stylonemataceae</taxon>
        <taxon>Rhodosorus</taxon>
    </lineage>
</organism>
<dbReference type="PANTHER" id="PTHR32522">
    <property type="match status" value="1"/>
</dbReference>
<evidence type="ECO:0000256" key="5">
    <source>
        <dbReference type="ARBA" id="ARBA00023136"/>
    </source>
</evidence>
<feature type="transmembrane region" description="Helical" evidence="7">
    <location>
        <begin position="475"/>
        <end position="497"/>
    </location>
</feature>
<dbReference type="InterPro" id="IPR003838">
    <property type="entry name" value="ABC3_permease_C"/>
</dbReference>
<evidence type="ECO:0000259" key="8">
    <source>
        <dbReference type="Pfam" id="PF02687"/>
    </source>
</evidence>
<keyword evidence="10" id="KW-1185">Reference proteome</keyword>
<feature type="domain" description="ABC3 transporter permease C-terminal" evidence="8">
    <location>
        <begin position="388"/>
        <end position="506"/>
    </location>
</feature>
<comment type="caution">
    <text evidence="9">The sequence shown here is derived from an EMBL/GenBank/DDBJ whole genome shotgun (WGS) entry which is preliminary data.</text>
</comment>
<feature type="domain" description="ABC3 transporter permease C-terminal" evidence="8">
    <location>
        <begin position="896"/>
        <end position="1012"/>
    </location>
</feature>
<dbReference type="GO" id="GO:0005886">
    <property type="term" value="C:plasma membrane"/>
    <property type="evidence" value="ECO:0007669"/>
    <property type="project" value="UniProtKB-SubCell"/>
</dbReference>
<evidence type="ECO:0000313" key="9">
    <source>
        <dbReference type="EMBL" id="KAJ8902495.1"/>
    </source>
</evidence>
<reference evidence="9 10" key="1">
    <citation type="journal article" date="2023" name="Nat. Commun.">
        <title>Origin of minicircular mitochondrial genomes in red algae.</title>
        <authorList>
            <person name="Lee Y."/>
            <person name="Cho C.H."/>
            <person name="Lee Y.M."/>
            <person name="Park S.I."/>
            <person name="Yang J.H."/>
            <person name="West J.A."/>
            <person name="Bhattacharya D."/>
            <person name="Yoon H.S."/>
        </authorList>
    </citation>
    <scope>NUCLEOTIDE SEQUENCE [LARGE SCALE GENOMIC DNA]</scope>
    <source>
        <strain evidence="9 10">CCMP1338</strain>
        <tissue evidence="9">Whole cell</tissue>
    </source>
</reference>
<evidence type="ECO:0000313" key="10">
    <source>
        <dbReference type="Proteomes" id="UP001157974"/>
    </source>
</evidence>
<protein>
    <recommendedName>
        <fullName evidence="8">ABC3 transporter permease C-terminal domain-containing protein</fullName>
    </recommendedName>
</protein>
<feature type="transmembrane region" description="Helical" evidence="7">
    <location>
        <begin position="537"/>
        <end position="556"/>
    </location>
</feature>
<feature type="region of interest" description="Disordered" evidence="6">
    <location>
        <begin position="13"/>
        <end position="42"/>
    </location>
</feature>
<evidence type="ECO:0000256" key="1">
    <source>
        <dbReference type="ARBA" id="ARBA00004651"/>
    </source>
</evidence>
<evidence type="ECO:0000256" key="4">
    <source>
        <dbReference type="ARBA" id="ARBA00022989"/>
    </source>
</evidence>
<accession>A0AAV8UIW5</accession>
<comment type="subcellular location">
    <subcellularLocation>
        <location evidence="1">Cell membrane</location>
        <topology evidence="1">Multi-pass membrane protein</topology>
    </subcellularLocation>
</comment>
<feature type="transmembrane region" description="Helical" evidence="7">
    <location>
        <begin position="936"/>
        <end position="963"/>
    </location>
</feature>
<evidence type="ECO:0000256" key="6">
    <source>
        <dbReference type="SAM" id="MobiDB-lite"/>
    </source>
</evidence>
<feature type="transmembrane region" description="Helical" evidence="7">
    <location>
        <begin position="93"/>
        <end position="113"/>
    </location>
</feature>
<evidence type="ECO:0000256" key="2">
    <source>
        <dbReference type="ARBA" id="ARBA00022475"/>
    </source>
</evidence>
<dbReference type="AlphaFoldDB" id="A0AAV8UIW5"/>
<evidence type="ECO:0000256" key="3">
    <source>
        <dbReference type="ARBA" id="ARBA00022692"/>
    </source>
</evidence>
<feature type="transmembrane region" description="Helical" evidence="7">
    <location>
        <begin position="630"/>
        <end position="650"/>
    </location>
</feature>
<feature type="transmembrane region" description="Helical" evidence="7">
    <location>
        <begin position="892"/>
        <end position="915"/>
    </location>
</feature>
<dbReference type="PANTHER" id="PTHR32522:SF3">
    <property type="entry name" value="ABC3 TRANSPORTER PERMEASE PROTEIN DOMAIN-CONTAINING PROTEIN"/>
    <property type="match status" value="1"/>
</dbReference>
<feature type="transmembrane region" description="Helical" evidence="7">
    <location>
        <begin position="563"/>
        <end position="587"/>
    </location>
</feature>
<feature type="transmembrane region" description="Helical" evidence="7">
    <location>
        <begin position="983"/>
        <end position="1008"/>
    </location>
</feature>